<keyword evidence="10 15" id="KW-0238">DNA-binding</keyword>
<sequence>MAEDKGTKGGGGMVSGSWYLDVEAECDEPDNLCDLEACFDKSDSDDDPEFISNSDVEEGNSSALLHNNHMLAKDAKQIQLLKRKYMSPSPDKELSPRLALVSISASHSSKRRLFPETKDKHEASNSSGSVSSTQVGSNSQSYNSEDLSMAILKSKNQKATALAQFKEAFGVSFTDLTRSFISNKTCTQHWVVAVFGPNGDILDGTGTLLEPHCTFLLKCTCFADRGPIILLLIEFKASKCRDTVQNLLNNIMRVEHHQMLLEPPKIRSQLTAFFFYKKTMAGGCDVIGKLPDWLTRLTVLSHQGATEAFELSRMVQWAYDNDMLEDSEIAYYYAQHADVDSNAAAWLKTNNQAKYVRDCGNMVRLYKQQEMKNLTMSEYIYKRCCKVEGSGDWKHIFKLLRYQDVNMIQFLTSFRDLLSCKPKRQCLVIYGPPDTGKSYFLYSLISFLKGKVISFTNSKSHFWLQPLLNAKVALLDDATKACWNYMDCYMRTALDGNAVSVDSKFKAPVQVRLPPLLISTNVELPLLEEYKYLHSRTMCYCFAKPCLYDDEGNPLFNLTDRHWKGFFLHLEQQLGLNFSEKDEEASGAFRCMPRTDAGID</sequence>
<keyword evidence="8 15" id="KW-0347">Helicase</keyword>
<feature type="modified residue" description="Phosphoserine; by host" evidence="15">
    <location>
        <position position="95"/>
    </location>
</feature>
<evidence type="ECO:0000256" key="9">
    <source>
        <dbReference type="ARBA" id="ARBA00022840"/>
    </source>
</evidence>
<gene>
    <name evidence="15 19" type="primary">E1</name>
</gene>
<feature type="short sequence motif" description="Nuclear export signal" evidence="15">
    <location>
        <begin position="94"/>
        <end position="103"/>
    </location>
</feature>
<keyword evidence="11 15" id="KW-0413">Isomerase</keyword>
<evidence type="ECO:0000313" key="19">
    <source>
        <dbReference type="EMBL" id="AIS41096.1"/>
    </source>
</evidence>
<dbReference type="Pfam" id="PF00524">
    <property type="entry name" value="PPV_E1_N"/>
    <property type="match status" value="1"/>
</dbReference>
<keyword evidence="5 15" id="KW-0235">DNA replication</keyword>
<keyword evidence="6 15" id="KW-0547">Nucleotide-binding</keyword>
<feature type="region of interest" description="Disordered" evidence="17">
    <location>
        <begin position="111"/>
        <end position="141"/>
    </location>
</feature>
<dbReference type="InterPro" id="IPR014000">
    <property type="entry name" value="PPV_DNA_helicase_E1_N"/>
</dbReference>
<dbReference type="GO" id="GO:0006260">
    <property type="term" value="P:DNA replication"/>
    <property type="evidence" value="ECO:0007669"/>
    <property type="project" value="UniProtKB-UniRule"/>
</dbReference>
<evidence type="ECO:0000256" key="10">
    <source>
        <dbReference type="ARBA" id="ARBA00023125"/>
    </source>
</evidence>
<dbReference type="GO" id="GO:0043138">
    <property type="term" value="F:3'-5' DNA helicase activity"/>
    <property type="evidence" value="ECO:0007669"/>
    <property type="project" value="UniProtKB-UniRule"/>
</dbReference>
<dbReference type="InterPro" id="IPR001177">
    <property type="entry name" value="PPV_DNA_helicase_E1_C"/>
</dbReference>
<dbReference type="HAMAP" id="MF_04000">
    <property type="entry name" value="PPV_E1"/>
    <property type="match status" value="1"/>
</dbReference>
<evidence type="ECO:0000256" key="1">
    <source>
        <dbReference type="ARBA" id="ARBA00004147"/>
    </source>
</evidence>
<comment type="function">
    <text evidence="14 15">ATP-dependent DNA 3'-5' helicase required for initiation of viral DNA replication. It forms a complex with the viral E2 protein. The E1-E2 complex binds to the replication origin which contains binding sites for both proteins. During the initial step, a dimer of E1 interacts with a dimer of protein E2 leading to a complex that binds the viral origin of replication with high specificity. Then, a second dimer of E1 displaces the E2 dimer in an ATP-dependent manner to form the E1 tetramer. Following this, two E1 monomers are added to each half of the site, which results in the formation of two E1 trimers on the viral ori. Subsequently, two hexamers will be created. The double hexamer acts as a bi-directional helicase machinery and unwinds the viral DNA and then recruits the host DNA polymerase to start replication.</text>
</comment>
<comment type="PTM">
    <text evidence="15">Phosphorylated.</text>
</comment>
<dbReference type="EC" id="5.6.2.4" evidence="15 16"/>
<evidence type="ECO:0000256" key="8">
    <source>
        <dbReference type="ARBA" id="ARBA00022806"/>
    </source>
</evidence>
<feature type="short sequence motif" description="Nuclear localization signal" evidence="15">
    <location>
        <begin position="82"/>
        <end position="84"/>
    </location>
</feature>
<feature type="region of interest" description="DNA-binding region" evidence="15">
    <location>
        <begin position="140"/>
        <end position="306"/>
    </location>
</feature>
<dbReference type="Proteomes" id="UP000128306">
    <property type="component" value="Genome"/>
</dbReference>
<dbReference type="Gene3D" id="1.10.10.510">
    <property type="entry name" value="Zinc finger, large T-antigen D1 domain"/>
    <property type="match status" value="1"/>
</dbReference>
<dbReference type="Pfam" id="PF00519">
    <property type="entry name" value="PPV_E1_C"/>
    <property type="match status" value="1"/>
</dbReference>
<dbReference type="InterPro" id="IPR037102">
    <property type="entry name" value="Znf_lg_T-Ag_D1_dom_sf"/>
</dbReference>
<reference evidence="20 21" key="1">
    <citation type="submission" date="2014-07" db="EMBL/GenBank/DDBJ databases">
        <title>Identification and characterization of a new variant of BPV type 7.</title>
        <authorList>
            <person name="Gallina L."/>
            <person name="Scagliarini A."/>
            <person name="Savini F."/>
            <person name="Casa G."/>
        </authorList>
    </citation>
    <scope>NUCLEOTIDE SEQUENCE [LARGE SCALE GENOMIC DNA]</scope>
    <source>
        <strain evidence="20">IT-221</strain>
    </source>
</reference>
<dbReference type="GO" id="GO:0016817">
    <property type="term" value="F:hydrolase activity, acting on acid anhydrides"/>
    <property type="evidence" value="ECO:0007669"/>
    <property type="project" value="InterPro"/>
</dbReference>
<dbReference type="SUPFAM" id="SSF52540">
    <property type="entry name" value="P-loop containing nucleoside triphosphate hydrolases"/>
    <property type="match status" value="1"/>
</dbReference>
<dbReference type="GO" id="GO:0042025">
    <property type="term" value="C:host cell nucleus"/>
    <property type="evidence" value="ECO:0007669"/>
    <property type="project" value="UniProtKB-SubCell"/>
</dbReference>
<keyword evidence="4 15" id="KW-1048">Host nucleus</keyword>
<evidence type="ECO:0000256" key="12">
    <source>
        <dbReference type="ARBA" id="ARBA00034617"/>
    </source>
</evidence>
<dbReference type="SUPFAM" id="SSF55464">
    <property type="entry name" value="Origin of replication-binding domain, RBD-like"/>
    <property type="match status" value="1"/>
</dbReference>
<dbReference type="Gene3D" id="3.40.50.300">
    <property type="entry name" value="P-loop containing nucleotide triphosphate hydrolases"/>
    <property type="match status" value="1"/>
</dbReference>
<evidence type="ECO:0000256" key="4">
    <source>
        <dbReference type="ARBA" id="ARBA00022562"/>
    </source>
</evidence>
<reference evidence="19 22" key="2">
    <citation type="submission" date="2014-07" db="EMBL/GenBank/DDBJ databases">
        <title>Identification and characterization of two novel variants of BPV type 7.</title>
        <authorList>
            <person name="Gallina L."/>
            <person name="Scagliarini A."/>
            <person name="Savini F."/>
            <person name="Casa G."/>
        </authorList>
    </citation>
    <scope>NUCLEOTIDE SEQUENCE [LARGE SCALE GENOMIC DNA]</scope>
    <source>
        <strain evidence="19">IT-215</strain>
    </source>
</reference>
<proteinExistence type="inferred from homology"/>
<dbReference type="InterPro" id="IPR027417">
    <property type="entry name" value="P-loop_NTPase"/>
</dbReference>
<evidence type="ECO:0000256" key="11">
    <source>
        <dbReference type="ARBA" id="ARBA00023235"/>
    </source>
</evidence>
<comment type="function">
    <text evidence="16">ATP-dependent DNA helicase required for initiation of viral DNA replication. It forms a complex with the viral E2 protein. The E1-E2 complex binds to the replication origin which contains binding sites for both proteins.</text>
</comment>
<feature type="binding site" evidence="15">
    <location>
        <begin position="431"/>
        <end position="438"/>
    </location>
    <ligand>
        <name>ATP</name>
        <dbReference type="ChEBI" id="CHEBI:30616"/>
    </ligand>
</feature>
<dbReference type="PROSITE" id="PS51206">
    <property type="entry name" value="SF3_HELICASE_1"/>
    <property type="match status" value="1"/>
</dbReference>
<keyword evidence="7 15" id="KW-0378">Hydrolase</keyword>
<dbReference type="InterPro" id="IPR046935">
    <property type="entry name" value="PPV_E1_DBD_sf"/>
</dbReference>
<dbReference type="InterPro" id="IPR016393">
    <property type="entry name" value="Rep_E1_papillomaV"/>
</dbReference>
<dbReference type="Gene3D" id="3.40.1310.10">
    <property type="match status" value="1"/>
</dbReference>
<comment type="caution">
    <text evidence="15">Lacks conserved residue(s) required for the propagation of feature annotation.</text>
</comment>
<dbReference type="GO" id="GO:0003677">
    <property type="term" value="F:DNA binding"/>
    <property type="evidence" value="ECO:0007669"/>
    <property type="project" value="UniProtKB-UniRule"/>
</dbReference>
<comment type="subcellular location">
    <subcellularLocation>
        <location evidence="1 15">Host nucleus</location>
    </subcellularLocation>
</comment>
<feature type="compositionally biased region" description="Low complexity" evidence="17">
    <location>
        <begin position="124"/>
        <end position="141"/>
    </location>
</feature>
<dbReference type="GO" id="GO:0005524">
    <property type="term" value="F:ATP binding"/>
    <property type="evidence" value="ECO:0007669"/>
    <property type="project" value="UniProtKB-UniRule"/>
</dbReference>
<evidence type="ECO:0000256" key="17">
    <source>
        <dbReference type="SAM" id="MobiDB-lite"/>
    </source>
</evidence>
<feature type="modified residue" description="Phosphoserine; by host" evidence="15">
    <location>
        <position position="87"/>
    </location>
</feature>
<dbReference type="EMBL" id="KM096429">
    <property type="protein sequence ID" value="AIS41100.1"/>
    <property type="molecule type" value="Genomic_DNA"/>
</dbReference>
<comment type="catalytic activity">
    <reaction evidence="12 15">
        <text>Couples ATP hydrolysis with the unwinding of duplex DNA by translocating in the 3'-5' direction.</text>
        <dbReference type="EC" id="5.6.2.4"/>
    </reaction>
</comment>
<evidence type="ECO:0000256" key="2">
    <source>
        <dbReference type="ARBA" id="ARBA00022518"/>
    </source>
</evidence>
<comment type="catalytic activity">
    <reaction evidence="13 15 16">
        <text>ATP + H2O = ADP + phosphate + H(+)</text>
        <dbReference type="Rhea" id="RHEA:13065"/>
        <dbReference type="ChEBI" id="CHEBI:15377"/>
        <dbReference type="ChEBI" id="CHEBI:15378"/>
        <dbReference type="ChEBI" id="CHEBI:30616"/>
        <dbReference type="ChEBI" id="CHEBI:43474"/>
        <dbReference type="ChEBI" id="CHEBI:456216"/>
        <dbReference type="EC" id="5.6.2.4"/>
    </reaction>
</comment>
<evidence type="ECO:0000259" key="18">
    <source>
        <dbReference type="PROSITE" id="PS51206"/>
    </source>
</evidence>
<feature type="compositionally biased region" description="Basic and acidic residues" evidence="17">
    <location>
        <begin position="113"/>
        <end position="123"/>
    </location>
</feature>
<dbReference type="Pfam" id="PF20450">
    <property type="entry name" value="PPV_E1_DBD"/>
    <property type="match status" value="1"/>
</dbReference>
<feature type="domain" description="SF3 helicase" evidence="18">
    <location>
        <begin position="391"/>
        <end position="555"/>
    </location>
</feature>
<evidence type="ECO:0000256" key="16">
    <source>
        <dbReference type="PIRNR" id="PIRNR003383"/>
    </source>
</evidence>
<protein>
    <recommendedName>
        <fullName evidence="15 16">Replication protein E1</fullName>
        <ecNumber evidence="15 16">5.6.2.4</ecNumber>
    </recommendedName>
    <alternativeName>
        <fullName evidence="15">ATP-dependent helicase E1</fullName>
    </alternativeName>
    <alternativeName>
        <fullName evidence="15">DNA 3'-5' helicase E1</fullName>
    </alternativeName>
</protein>
<feature type="modified residue" description="Phosphoserine; by host" evidence="15">
    <location>
        <position position="108"/>
    </location>
</feature>
<evidence type="ECO:0000256" key="13">
    <source>
        <dbReference type="ARBA" id="ARBA00048988"/>
    </source>
</evidence>
<dbReference type="PIRSF" id="PIRSF003383">
    <property type="entry name" value="Rep_E1_papillomaV"/>
    <property type="match status" value="1"/>
</dbReference>
<name>A0A097A5Y9_9PAPI</name>
<evidence type="ECO:0000256" key="7">
    <source>
        <dbReference type="ARBA" id="ARBA00022801"/>
    </source>
</evidence>
<keyword evidence="2 15" id="KW-0244">Early protein</keyword>
<organism evidence="19 22">
    <name type="scientific">Bos taurus papillomavirus 7</name>
    <dbReference type="NCBI Taxonomy" id="1001533"/>
    <lineage>
        <taxon>Viruses</taxon>
        <taxon>Monodnaviria</taxon>
        <taxon>Shotokuvirae</taxon>
        <taxon>Cossaviricota</taxon>
        <taxon>Papovaviricetes</taxon>
        <taxon>Zurhausenvirales</taxon>
        <taxon>Papillomaviridae</taxon>
        <taxon>Firstpapillomavirinae</taxon>
        <taxon>Dyoxipapillomavirus</taxon>
        <taxon>Dyoxipapillomavirus 1</taxon>
    </lineage>
</organism>
<dbReference type="Proteomes" id="UP000104506">
    <property type="component" value="Genome"/>
</dbReference>
<feature type="modified residue" description="Phosphoserine; by host" evidence="15">
    <location>
        <position position="89"/>
    </location>
</feature>
<evidence type="ECO:0000313" key="21">
    <source>
        <dbReference type="Proteomes" id="UP000104506"/>
    </source>
</evidence>
<evidence type="ECO:0000256" key="6">
    <source>
        <dbReference type="ARBA" id="ARBA00022741"/>
    </source>
</evidence>
<evidence type="ECO:0000256" key="15">
    <source>
        <dbReference type="HAMAP-Rule" id="MF_04000"/>
    </source>
</evidence>
<evidence type="ECO:0000256" key="5">
    <source>
        <dbReference type="ARBA" id="ARBA00022705"/>
    </source>
</evidence>
<comment type="similarity">
    <text evidence="15 16">Belongs to the papillomaviridae E1 protein family.</text>
</comment>
<evidence type="ECO:0000313" key="20">
    <source>
        <dbReference type="EMBL" id="AIS41100.1"/>
    </source>
</evidence>
<evidence type="ECO:0000313" key="22">
    <source>
        <dbReference type="Proteomes" id="UP000128306"/>
    </source>
</evidence>
<keyword evidence="9 15" id="KW-0067">ATP-binding</keyword>
<keyword evidence="3 15" id="KW-0597">Phosphoprotein</keyword>
<dbReference type="EMBL" id="KM096428">
    <property type="protein sequence ID" value="AIS41096.1"/>
    <property type="molecule type" value="Genomic_DNA"/>
</dbReference>
<accession>A0A097A5Y9</accession>
<evidence type="ECO:0000256" key="14">
    <source>
        <dbReference type="ARBA" id="ARBA00093297"/>
    </source>
</evidence>
<dbReference type="InterPro" id="IPR046832">
    <property type="entry name" value="PPV_E1_DBD"/>
</dbReference>
<dbReference type="InterPro" id="IPR014015">
    <property type="entry name" value="Helicase_SF3_DNA-vir"/>
</dbReference>
<evidence type="ECO:0000256" key="3">
    <source>
        <dbReference type="ARBA" id="ARBA00022553"/>
    </source>
</evidence>
<comment type="subunit">
    <text evidence="15">Can form hexamers. Interacts with E2 protein; this interaction increases E1 DNA binding specificity. Interacts with host DNA polymerase subunit POLA2. Interacts with host single stranded DNA-binding protein RPA1. Interacts with host TOP1; this interaction stimulates the enzymatic activity of TOP1.</text>
</comment>